<sequence length="154" mass="16695">MSEDGTNRGVAGAGEHPSQAYYGTFQGVANYYPYPHATQTSSHPVVGFPQPILPPGSFGGPRYYHDGYQIVPVQGCAVFEGRPTREHRLPCCGLGLGWFLFIIGFFLGGIPWFVGTLILLCVRIDYREKAGLVACTVATVVAVTLGVTNKARDW</sequence>
<accession>A0ACB9KLY6</accession>
<dbReference type="EMBL" id="CM039438">
    <property type="protein sequence ID" value="KAI4298257.1"/>
    <property type="molecule type" value="Genomic_DNA"/>
</dbReference>
<organism evidence="1 2">
    <name type="scientific">Bauhinia variegata</name>
    <name type="common">Purple orchid tree</name>
    <name type="synonym">Phanera variegata</name>
    <dbReference type="NCBI Taxonomy" id="167791"/>
    <lineage>
        <taxon>Eukaryota</taxon>
        <taxon>Viridiplantae</taxon>
        <taxon>Streptophyta</taxon>
        <taxon>Embryophyta</taxon>
        <taxon>Tracheophyta</taxon>
        <taxon>Spermatophyta</taxon>
        <taxon>Magnoliopsida</taxon>
        <taxon>eudicotyledons</taxon>
        <taxon>Gunneridae</taxon>
        <taxon>Pentapetalae</taxon>
        <taxon>rosids</taxon>
        <taxon>fabids</taxon>
        <taxon>Fabales</taxon>
        <taxon>Fabaceae</taxon>
        <taxon>Cercidoideae</taxon>
        <taxon>Cercideae</taxon>
        <taxon>Bauhiniinae</taxon>
        <taxon>Bauhinia</taxon>
    </lineage>
</organism>
<comment type="caution">
    <text evidence="1">The sequence shown here is derived from an EMBL/GenBank/DDBJ whole genome shotgun (WGS) entry which is preliminary data.</text>
</comment>
<dbReference type="Proteomes" id="UP000828941">
    <property type="component" value="Chromosome 13"/>
</dbReference>
<gene>
    <name evidence="1" type="ORF">L6164_031836</name>
</gene>
<name>A0ACB9KLY6_BAUVA</name>
<evidence type="ECO:0000313" key="2">
    <source>
        <dbReference type="Proteomes" id="UP000828941"/>
    </source>
</evidence>
<keyword evidence="2" id="KW-1185">Reference proteome</keyword>
<evidence type="ECO:0000313" key="1">
    <source>
        <dbReference type="EMBL" id="KAI4298257.1"/>
    </source>
</evidence>
<protein>
    <submittedName>
        <fullName evidence="1">Uncharacterized protein</fullName>
    </submittedName>
</protein>
<reference evidence="1 2" key="1">
    <citation type="journal article" date="2022" name="DNA Res.">
        <title>Chromosomal-level genome assembly of the orchid tree Bauhinia variegata (Leguminosae; Cercidoideae) supports the allotetraploid origin hypothesis of Bauhinia.</title>
        <authorList>
            <person name="Zhong Y."/>
            <person name="Chen Y."/>
            <person name="Zheng D."/>
            <person name="Pang J."/>
            <person name="Liu Y."/>
            <person name="Luo S."/>
            <person name="Meng S."/>
            <person name="Qian L."/>
            <person name="Wei D."/>
            <person name="Dai S."/>
            <person name="Zhou R."/>
        </authorList>
    </citation>
    <scope>NUCLEOTIDE SEQUENCE [LARGE SCALE GENOMIC DNA]</scope>
    <source>
        <strain evidence="1">BV-YZ2020</strain>
    </source>
</reference>
<proteinExistence type="predicted"/>